<dbReference type="Proteomes" id="UP000029641">
    <property type="component" value="Unassembled WGS sequence"/>
</dbReference>
<dbReference type="STRING" id="504487.JCM19538_898"/>
<proteinExistence type="predicted"/>
<dbReference type="eggNOG" id="COG5295">
    <property type="taxonomic scope" value="Bacteria"/>
</dbReference>
<evidence type="ECO:0000313" key="6">
    <source>
        <dbReference type="Proteomes" id="UP000030184"/>
    </source>
</evidence>
<evidence type="ECO:0000313" key="3">
    <source>
        <dbReference type="EMBL" id="GAL69786.1"/>
    </source>
</evidence>
<feature type="signal peptide" evidence="1">
    <location>
        <begin position="1"/>
        <end position="19"/>
    </location>
</feature>
<reference evidence="6" key="1">
    <citation type="journal article" date="2014" name="Genome Announc.">
        <title>Draft Genome Sequence of Marine Flavobacterium Jejuia pallidilutea Strain 11shimoA1 and Pigmentation Mutants.</title>
        <authorList>
            <person name="Takatani N."/>
            <person name="Nakanishi M."/>
            <person name="Meirelles P."/>
            <person name="Mino S."/>
            <person name="Suda W."/>
            <person name="Oshima K."/>
            <person name="Hattori M."/>
            <person name="Ohkuma M."/>
            <person name="Hosokawa M."/>
            <person name="Miyashita K."/>
            <person name="Thompson F.L."/>
            <person name="Niwa A."/>
            <person name="Sawabe T."/>
            <person name="Sawabe T."/>
        </authorList>
    </citation>
    <scope>NUCLEOTIDE SEQUENCE [LARGE SCALE GENOMIC DNA]</scope>
    <source>
        <strain evidence="6">JCM 19538</strain>
    </source>
</reference>
<sequence length="258" mass="27615">MKKITYSLLVFFISINCYCQVGIGTTNPDDSSILDVESTNKGVLVPRLTTAQRNAIVNPATSLLIFNTTTQQFEFNSNNPTTPVWNSINDNPTVSTDANNIISSGTDNGAFLASTTYIGKFIITGTGSQTISGLPFQPSSIKFSAHANVETYNINADNGVGNNNGTFQNAFGSMQGYATNYGGSIHQQVIYIGGSGNSINDISRYASSARAIGIRYSNQNGDNLGLTAAEVTSFNTDGFTINVTNRTENIVVIFEAHR</sequence>
<dbReference type="Proteomes" id="UP000030184">
    <property type="component" value="Unassembled WGS sequence"/>
</dbReference>
<evidence type="ECO:0000313" key="4">
    <source>
        <dbReference type="EMBL" id="GAL90840.1"/>
    </source>
</evidence>
<dbReference type="RefSeq" id="WP_052414869.1">
    <property type="nucleotide sequence ID" value="NZ_BBNR01000005.1"/>
</dbReference>
<dbReference type="AlphaFoldDB" id="A0A090VP77"/>
<evidence type="ECO:0000313" key="2">
    <source>
        <dbReference type="EMBL" id="GAL66530.1"/>
    </source>
</evidence>
<dbReference type="Proteomes" id="UP000029646">
    <property type="component" value="Unassembled WGS sequence"/>
</dbReference>
<feature type="chain" id="PRO_5010408267" evidence="1">
    <location>
        <begin position="20"/>
        <end position="258"/>
    </location>
</feature>
<evidence type="ECO:0000313" key="5">
    <source>
        <dbReference type="Proteomes" id="UP000029641"/>
    </source>
</evidence>
<keyword evidence="6" id="KW-1185">Reference proteome</keyword>
<dbReference type="EMBL" id="BBNS01000003">
    <property type="protein sequence ID" value="GAL69786.1"/>
    <property type="molecule type" value="Genomic_DNA"/>
</dbReference>
<comment type="caution">
    <text evidence="2">The sequence shown here is derived from an EMBL/GenBank/DDBJ whole genome shotgun (WGS) entry which is preliminary data.</text>
</comment>
<dbReference type="eggNOG" id="COG1511">
    <property type="taxonomic scope" value="Bacteria"/>
</dbReference>
<dbReference type="EMBL" id="BBNR01000005">
    <property type="protein sequence ID" value="GAL66530.1"/>
    <property type="molecule type" value="Genomic_DNA"/>
</dbReference>
<keyword evidence="1" id="KW-0732">Signal</keyword>
<accession>A0A090VP77</accession>
<dbReference type="OrthoDB" id="1396884at2"/>
<dbReference type="EMBL" id="BBNY01000090">
    <property type="protein sequence ID" value="GAL90840.1"/>
    <property type="molecule type" value="Genomic_DNA"/>
</dbReference>
<protein>
    <submittedName>
        <fullName evidence="2">Uncharacterized protein</fullName>
    </submittedName>
</protein>
<name>A0A090VP77_9FLAO</name>
<organism evidence="2 5">
    <name type="scientific">Jejuia pallidilutea</name>
    <dbReference type="NCBI Taxonomy" id="504487"/>
    <lineage>
        <taxon>Bacteria</taxon>
        <taxon>Pseudomonadati</taxon>
        <taxon>Bacteroidota</taxon>
        <taxon>Flavobacteriia</taxon>
        <taxon>Flavobacteriales</taxon>
        <taxon>Flavobacteriaceae</taxon>
        <taxon>Jejuia</taxon>
    </lineage>
</organism>
<evidence type="ECO:0000256" key="1">
    <source>
        <dbReference type="SAM" id="SignalP"/>
    </source>
</evidence>
<gene>
    <name evidence="2" type="ORF">JCM19301_3008</name>
    <name evidence="3" type="ORF">JCM19302_681</name>
    <name evidence="4" type="ORF">JCM19538_898</name>
</gene>